<dbReference type="Proteomes" id="UP000299102">
    <property type="component" value="Unassembled WGS sequence"/>
</dbReference>
<feature type="compositionally biased region" description="Low complexity" evidence="1">
    <location>
        <begin position="182"/>
        <end position="194"/>
    </location>
</feature>
<reference evidence="2 3" key="1">
    <citation type="journal article" date="2019" name="Commun. Biol.">
        <title>The bagworm genome reveals a unique fibroin gene that provides high tensile strength.</title>
        <authorList>
            <person name="Kono N."/>
            <person name="Nakamura H."/>
            <person name="Ohtoshi R."/>
            <person name="Tomita M."/>
            <person name="Numata K."/>
            <person name="Arakawa K."/>
        </authorList>
    </citation>
    <scope>NUCLEOTIDE SEQUENCE [LARGE SCALE GENOMIC DNA]</scope>
</reference>
<organism evidence="2 3">
    <name type="scientific">Eumeta variegata</name>
    <name type="common">Bagworm moth</name>
    <name type="synonym">Eumeta japonica</name>
    <dbReference type="NCBI Taxonomy" id="151549"/>
    <lineage>
        <taxon>Eukaryota</taxon>
        <taxon>Metazoa</taxon>
        <taxon>Ecdysozoa</taxon>
        <taxon>Arthropoda</taxon>
        <taxon>Hexapoda</taxon>
        <taxon>Insecta</taxon>
        <taxon>Pterygota</taxon>
        <taxon>Neoptera</taxon>
        <taxon>Endopterygota</taxon>
        <taxon>Lepidoptera</taxon>
        <taxon>Glossata</taxon>
        <taxon>Ditrysia</taxon>
        <taxon>Tineoidea</taxon>
        <taxon>Psychidae</taxon>
        <taxon>Oiketicinae</taxon>
        <taxon>Eumeta</taxon>
    </lineage>
</organism>
<dbReference type="EMBL" id="BGZK01000227">
    <property type="protein sequence ID" value="GBP30008.1"/>
    <property type="molecule type" value="Genomic_DNA"/>
</dbReference>
<protein>
    <submittedName>
        <fullName evidence="2">Uncharacterized protein</fullName>
    </submittedName>
</protein>
<feature type="region of interest" description="Disordered" evidence="1">
    <location>
        <begin position="1"/>
        <end position="22"/>
    </location>
</feature>
<evidence type="ECO:0000313" key="2">
    <source>
        <dbReference type="EMBL" id="GBP30008.1"/>
    </source>
</evidence>
<proteinExistence type="predicted"/>
<evidence type="ECO:0000313" key="3">
    <source>
        <dbReference type="Proteomes" id="UP000299102"/>
    </source>
</evidence>
<sequence>MRGGATAVRRSDYASGELSRGAPTRSLAMDPVQCHQIYHRAMYADRIVLRLALRLLRNQQIKKMIPHRECIHSAMHSRASARVRIKNTTHTAARTEARSRNIAIDERVSFPECSRPVDVCGVRVFCTRNYRSSKNQTRSTVKLEEPVESLSKSVHFSTSDFSHDLARPLNLGRSERTLDSGAAAAPAPRAAPRV</sequence>
<name>A0A4C1UU92_EUMVA</name>
<keyword evidence="3" id="KW-1185">Reference proteome</keyword>
<dbReference type="AlphaFoldDB" id="A0A4C1UU92"/>
<comment type="caution">
    <text evidence="2">The sequence shown here is derived from an EMBL/GenBank/DDBJ whole genome shotgun (WGS) entry which is preliminary data.</text>
</comment>
<gene>
    <name evidence="2" type="ORF">EVAR_22908_1</name>
</gene>
<feature type="region of interest" description="Disordered" evidence="1">
    <location>
        <begin position="172"/>
        <end position="194"/>
    </location>
</feature>
<evidence type="ECO:0000256" key="1">
    <source>
        <dbReference type="SAM" id="MobiDB-lite"/>
    </source>
</evidence>
<accession>A0A4C1UU92</accession>